<dbReference type="RefSeq" id="WP_152578452.1">
    <property type="nucleotide sequence ID" value="NZ_JAATJI010000001.1"/>
</dbReference>
<feature type="region of interest" description="Disordered" evidence="1">
    <location>
        <begin position="296"/>
        <end position="319"/>
    </location>
</feature>
<dbReference type="AlphaFoldDB" id="A0A7C9GQ31"/>
<dbReference type="EMBL" id="WIOL01000004">
    <property type="protein sequence ID" value="MQT17997.1"/>
    <property type="molecule type" value="Genomic_DNA"/>
</dbReference>
<reference evidence="2 3" key="1">
    <citation type="submission" date="2019-09" db="EMBL/GenBank/DDBJ databases">
        <title>Polymorphobacter sp. isolated from a lake in China.</title>
        <authorList>
            <person name="Liu Z."/>
        </authorList>
    </citation>
    <scope>NUCLEOTIDE SEQUENCE [LARGE SCALE GENOMIC DNA]</scope>
    <source>
        <strain evidence="2 3">D40P</strain>
    </source>
</reference>
<comment type="caution">
    <text evidence="2">The sequence shown here is derived from an EMBL/GenBank/DDBJ whole genome shotgun (WGS) entry which is preliminary data.</text>
</comment>
<accession>A0A7C9GQ31</accession>
<gene>
    <name evidence="2" type="ORF">F3168_12090</name>
</gene>
<keyword evidence="3" id="KW-1185">Reference proteome</keyword>
<organism evidence="2 3">
    <name type="scientific">Sandarakinorhabdus fusca</name>
    <dbReference type="NCBI Taxonomy" id="1439888"/>
    <lineage>
        <taxon>Bacteria</taxon>
        <taxon>Pseudomonadati</taxon>
        <taxon>Pseudomonadota</taxon>
        <taxon>Alphaproteobacteria</taxon>
        <taxon>Sphingomonadales</taxon>
        <taxon>Sphingosinicellaceae</taxon>
        <taxon>Sandarakinorhabdus</taxon>
    </lineage>
</organism>
<evidence type="ECO:0000313" key="2">
    <source>
        <dbReference type="EMBL" id="MQT17997.1"/>
    </source>
</evidence>
<name>A0A7C9GQ31_9SPHN</name>
<sequence length="319" mass="35135">MAAHIAGPARYGVLQGIEVDFRNSQIPPDWEPYAWWCVWDGGRTRPSLLFPNEAAFGLAHLRDAKGLADDTAEPILLQPGDKISVDRVETEKTDNRFHHPHDAETKLVFLKVVRADGTQELPPVPLPFYGTSRMLRGAKRSNFDNIVERAIASASMGADNPADAWDNPYVDWWSKPLAVHAASEAREAHRAYWELHSKLGADSGGLLMAHVRQLANSAALAGFLMAKAEAEKPERMAAPIFSAGQKGADAVRRDDWRDKARALWIEHPTATVNFVAVRIAEGTEDEVRSIARAIKSLAPASSRTNTRTKRKPDSPAGRP</sequence>
<evidence type="ECO:0000256" key="1">
    <source>
        <dbReference type="SAM" id="MobiDB-lite"/>
    </source>
</evidence>
<dbReference type="Proteomes" id="UP000481327">
    <property type="component" value="Unassembled WGS sequence"/>
</dbReference>
<proteinExistence type="predicted"/>
<evidence type="ECO:0000313" key="3">
    <source>
        <dbReference type="Proteomes" id="UP000481327"/>
    </source>
</evidence>
<protein>
    <submittedName>
        <fullName evidence="2">Uncharacterized protein</fullName>
    </submittedName>
</protein>